<dbReference type="EMBL" id="MLCA01000001">
    <property type="protein sequence ID" value="MEE7489242.1"/>
    <property type="molecule type" value="Genomic_DNA"/>
</dbReference>
<evidence type="ECO:0000313" key="2">
    <source>
        <dbReference type="EMBL" id="MEE7489242.1"/>
    </source>
</evidence>
<feature type="chain" id="PRO_5045256894" evidence="1">
    <location>
        <begin position="25"/>
        <end position="88"/>
    </location>
</feature>
<proteinExistence type="predicted"/>
<accession>A0ABU7TIR3</accession>
<dbReference type="RefSeq" id="WP_331294266.1">
    <property type="nucleotide sequence ID" value="NZ_MLBR01000033.1"/>
</dbReference>
<evidence type="ECO:0000313" key="3">
    <source>
        <dbReference type="Proteomes" id="UP001355206"/>
    </source>
</evidence>
<feature type="signal peptide" evidence="1">
    <location>
        <begin position="1"/>
        <end position="24"/>
    </location>
</feature>
<keyword evidence="1" id="KW-0732">Signal</keyword>
<keyword evidence="3" id="KW-1185">Reference proteome</keyword>
<evidence type="ECO:0000256" key="1">
    <source>
        <dbReference type="SAM" id="SignalP"/>
    </source>
</evidence>
<comment type="caution">
    <text evidence="2">The sequence shown here is derived from an EMBL/GenBank/DDBJ whole genome shotgun (WGS) entry which is preliminary data.</text>
</comment>
<name>A0ABU7TIR3_9HYPH</name>
<reference evidence="2 3" key="1">
    <citation type="journal article" date="2012" name="Genet. Mol. Biol.">
        <title>Analysis of 16S rRNA and mxaF genes revealing insights into Methylobacterium niche-specific plant association.</title>
        <authorList>
            <person name="Dourado M.N."/>
            <person name="Andreote F.D."/>
            <person name="Dini-Andreote F."/>
            <person name="Conti R."/>
            <person name="Araujo J.M."/>
            <person name="Araujo W.L."/>
        </authorList>
    </citation>
    <scope>NUCLEOTIDE SEQUENCE [LARGE SCALE GENOMIC DNA]</scope>
    <source>
        <strain evidence="2 3">TC3-10</strain>
    </source>
</reference>
<sequence length="88" mass="10295">MRSTIITAALLAVLGSAVAIPASAAPIGPGTGVSAPADMVSTVQMDPMERHMMRRRMERRMMRHRMERHMMRREMRHRMMRREMMRRM</sequence>
<protein>
    <submittedName>
        <fullName evidence="2">Uncharacterized protein</fullName>
    </submittedName>
</protein>
<gene>
    <name evidence="2" type="ORF">MOTC310_01625</name>
</gene>
<dbReference type="Proteomes" id="UP001355206">
    <property type="component" value="Unassembled WGS sequence"/>
</dbReference>
<organism evidence="2 3">
    <name type="scientific">Methylobacterium oryzae</name>
    <dbReference type="NCBI Taxonomy" id="334852"/>
    <lineage>
        <taxon>Bacteria</taxon>
        <taxon>Pseudomonadati</taxon>
        <taxon>Pseudomonadota</taxon>
        <taxon>Alphaproteobacteria</taxon>
        <taxon>Hyphomicrobiales</taxon>
        <taxon>Methylobacteriaceae</taxon>
        <taxon>Methylobacterium</taxon>
    </lineage>
</organism>